<keyword evidence="2 8" id="KW-0732">Signal</keyword>
<feature type="domain" description="OmpA-like" evidence="10">
    <location>
        <begin position="59"/>
        <end position="175"/>
    </location>
</feature>
<dbReference type="Gene3D" id="3.30.1330.60">
    <property type="entry name" value="OmpA-like domain"/>
    <property type="match status" value="1"/>
</dbReference>
<dbReference type="CDD" id="cd07185">
    <property type="entry name" value="OmpA_C-like"/>
    <property type="match status" value="1"/>
</dbReference>
<evidence type="ECO:0000313" key="12">
    <source>
        <dbReference type="Proteomes" id="UP000632858"/>
    </source>
</evidence>
<evidence type="ECO:0000256" key="2">
    <source>
        <dbReference type="ARBA" id="ARBA00022729"/>
    </source>
</evidence>
<keyword evidence="3 8" id="KW-0472">Membrane</keyword>
<evidence type="ECO:0000256" key="5">
    <source>
        <dbReference type="ARBA" id="ARBA00023237"/>
    </source>
</evidence>
<evidence type="ECO:0000259" key="10">
    <source>
        <dbReference type="PROSITE" id="PS51123"/>
    </source>
</evidence>
<dbReference type="Pfam" id="PF00691">
    <property type="entry name" value="OmpA"/>
    <property type="match status" value="1"/>
</dbReference>
<dbReference type="PROSITE" id="PS51123">
    <property type="entry name" value="OMPA_2"/>
    <property type="match status" value="1"/>
</dbReference>
<dbReference type="RefSeq" id="WP_188447559.1">
    <property type="nucleotide sequence ID" value="NZ_BMFO01000001.1"/>
</dbReference>
<evidence type="ECO:0000256" key="6">
    <source>
        <dbReference type="ARBA" id="ARBA00023288"/>
    </source>
</evidence>
<evidence type="ECO:0000256" key="3">
    <source>
        <dbReference type="ARBA" id="ARBA00023136"/>
    </source>
</evidence>
<reference evidence="11" key="1">
    <citation type="journal article" date="2014" name="Int. J. Syst. Evol. Microbiol.">
        <title>Complete genome sequence of Corynebacterium casei LMG S-19264T (=DSM 44701T), isolated from a smear-ripened cheese.</title>
        <authorList>
            <consortium name="US DOE Joint Genome Institute (JGI-PGF)"/>
            <person name="Walter F."/>
            <person name="Albersmeier A."/>
            <person name="Kalinowski J."/>
            <person name="Ruckert C."/>
        </authorList>
    </citation>
    <scope>NUCLEOTIDE SEQUENCE</scope>
    <source>
        <strain evidence="11">CGMCC 1.12726</strain>
    </source>
</reference>
<keyword evidence="7 8" id="KW-0131">Cell cycle</keyword>
<dbReference type="InterPro" id="IPR006664">
    <property type="entry name" value="OMP_bac"/>
</dbReference>
<dbReference type="NCBIfam" id="TIGR02802">
    <property type="entry name" value="Pal_lipo"/>
    <property type="match status" value="1"/>
</dbReference>
<dbReference type="PANTHER" id="PTHR30329:SF21">
    <property type="entry name" value="LIPOPROTEIN YIAD-RELATED"/>
    <property type="match status" value="1"/>
</dbReference>
<name>A0A917CGC9_9GAMM</name>
<evidence type="ECO:0000256" key="1">
    <source>
        <dbReference type="ARBA" id="ARBA00022618"/>
    </source>
</evidence>
<accession>A0A917CGC9</accession>
<comment type="caution">
    <text evidence="11">The sequence shown here is derived from an EMBL/GenBank/DDBJ whole genome shotgun (WGS) entry which is preliminary data.</text>
</comment>
<dbReference type="AlphaFoldDB" id="A0A917CGC9"/>
<sequence>MSKQLKTAILLLAVLSVTACNKKVKEENVVDPNAGKQQEEQIDQGNAIAEEGAFTPADLDTNACLRQRVIYFDFDQDLLKPEFQATIACHAKYLRDRPGAQMRLEGHADERGTREYNIGLGERRGNAVSAAFSANGADTVRIVVVSAGEERPVCLDSEESCWSQNRRVEISYAVK</sequence>
<dbReference type="InterPro" id="IPR036737">
    <property type="entry name" value="OmpA-like_sf"/>
</dbReference>
<evidence type="ECO:0000256" key="7">
    <source>
        <dbReference type="ARBA" id="ARBA00023306"/>
    </source>
</evidence>
<dbReference type="Proteomes" id="UP000632858">
    <property type="component" value="Unassembled WGS sequence"/>
</dbReference>
<keyword evidence="1 8" id="KW-0132">Cell division</keyword>
<feature type="signal peptide" evidence="9">
    <location>
        <begin position="1"/>
        <end position="19"/>
    </location>
</feature>
<comment type="function">
    <text evidence="8">Part of the Tol-Pal system, which plays a role in outer membrane invagination during cell division and is important for maintaining outer membrane integrity.</text>
</comment>
<gene>
    <name evidence="11" type="primary">ompP6</name>
    <name evidence="8" type="synonym">pal</name>
    <name evidence="11" type="ORF">GCM10010960_05810</name>
</gene>
<dbReference type="GO" id="GO:0009279">
    <property type="term" value="C:cell outer membrane"/>
    <property type="evidence" value="ECO:0007669"/>
    <property type="project" value="UniProtKB-SubCell"/>
</dbReference>
<protein>
    <recommendedName>
        <fullName evidence="8">Peptidoglycan-associated lipoprotein</fullName>
        <shortName evidence="8">PAL</shortName>
    </recommendedName>
</protein>
<evidence type="ECO:0000256" key="9">
    <source>
        <dbReference type="SAM" id="SignalP"/>
    </source>
</evidence>
<evidence type="ECO:0000256" key="4">
    <source>
        <dbReference type="ARBA" id="ARBA00023139"/>
    </source>
</evidence>
<dbReference type="InterPro" id="IPR039001">
    <property type="entry name" value="Pal"/>
</dbReference>
<dbReference type="InterPro" id="IPR014169">
    <property type="entry name" value="Pal_lipo_C"/>
</dbReference>
<comment type="subunit">
    <text evidence="8">The Tol-Pal system is composed of five core proteins: the inner membrane proteins TolA, TolQ and TolR, the periplasmic protein TolB and the outer membrane protein Pal. They form a network linking the inner and outer membranes and the peptidoglycan layer.</text>
</comment>
<dbReference type="EMBL" id="BMFO01000001">
    <property type="protein sequence ID" value="GGF86678.1"/>
    <property type="molecule type" value="Genomic_DNA"/>
</dbReference>
<dbReference type="SUPFAM" id="SSF103088">
    <property type="entry name" value="OmpA-like"/>
    <property type="match status" value="1"/>
</dbReference>
<feature type="chain" id="PRO_5037541631" description="Peptidoglycan-associated lipoprotein" evidence="9">
    <location>
        <begin position="20"/>
        <end position="175"/>
    </location>
</feature>
<keyword evidence="6 8" id="KW-0449">Lipoprotein</keyword>
<keyword evidence="12" id="KW-1185">Reference proteome</keyword>
<dbReference type="PRINTS" id="PR01021">
    <property type="entry name" value="OMPADOMAIN"/>
</dbReference>
<dbReference type="GO" id="GO:0051301">
    <property type="term" value="P:cell division"/>
    <property type="evidence" value="ECO:0007669"/>
    <property type="project" value="UniProtKB-UniRule"/>
</dbReference>
<organism evidence="11 12">
    <name type="scientific">Arenimonas maotaiensis</name>
    <dbReference type="NCBI Taxonomy" id="1446479"/>
    <lineage>
        <taxon>Bacteria</taxon>
        <taxon>Pseudomonadati</taxon>
        <taxon>Pseudomonadota</taxon>
        <taxon>Gammaproteobacteria</taxon>
        <taxon>Lysobacterales</taxon>
        <taxon>Lysobacteraceae</taxon>
        <taxon>Arenimonas</taxon>
    </lineage>
</organism>
<reference evidence="11" key="2">
    <citation type="submission" date="2020-09" db="EMBL/GenBank/DDBJ databases">
        <authorList>
            <person name="Sun Q."/>
            <person name="Zhou Y."/>
        </authorList>
    </citation>
    <scope>NUCLEOTIDE SEQUENCE</scope>
    <source>
        <strain evidence="11">CGMCC 1.12726</strain>
    </source>
</reference>
<keyword evidence="4 8" id="KW-0564">Palmitate</keyword>
<dbReference type="InterPro" id="IPR006665">
    <property type="entry name" value="OmpA-like"/>
</dbReference>
<comment type="subcellular location">
    <subcellularLocation>
        <location evidence="8">Cell outer membrane</location>
        <topology evidence="8">Lipid-anchor</topology>
    </subcellularLocation>
</comment>
<dbReference type="InterPro" id="IPR050330">
    <property type="entry name" value="Bact_OuterMem_StrucFunc"/>
</dbReference>
<dbReference type="PROSITE" id="PS51257">
    <property type="entry name" value="PROKAR_LIPOPROTEIN"/>
    <property type="match status" value="1"/>
</dbReference>
<evidence type="ECO:0000256" key="8">
    <source>
        <dbReference type="HAMAP-Rule" id="MF_02204"/>
    </source>
</evidence>
<evidence type="ECO:0000313" key="11">
    <source>
        <dbReference type="EMBL" id="GGF86678.1"/>
    </source>
</evidence>
<keyword evidence="5 8" id="KW-0998">Cell outer membrane</keyword>
<comment type="similarity">
    <text evidence="8">Belongs to the Pal lipoprotein family.</text>
</comment>
<dbReference type="HAMAP" id="MF_02204">
    <property type="entry name" value="Pal"/>
    <property type="match status" value="1"/>
</dbReference>
<dbReference type="PANTHER" id="PTHR30329">
    <property type="entry name" value="STATOR ELEMENT OF FLAGELLAR MOTOR COMPLEX"/>
    <property type="match status" value="1"/>
</dbReference>
<proteinExistence type="inferred from homology"/>